<sequence>MALELVPCTIKNPVALQVGDMKTEMGRPGVLVIDVSFPHSQTTDLQAVAFKNYYTAFLTLRVQRQSSADDGNESPSKWVTCLRNFCLMPNLHTEEGSQNYFSISRHQMLCDVDQVAAMRFILRQPSPVWLHFAIEELQLFSLCQKNPQKGFPAWLSHPSPQEQPTSLHDGLPDANRVSSELQQMWVLTEMLQASQPVARIGRFDVSFSVLLLLVLEMFLLLKK</sequence>
<accession>J3S965</accession>
<dbReference type="InterPro" id="IPR040235">
    <property type="entry name" value="Nicolin-1"/>
</dbReference>
<protein>
    <submittedName>
        <fullName evidence="1">Nicolin-1-like</fullName>
    </submittedName>
</protein>
<organism evidence="1">
    <name type="scientific">Crotalus adamanteus</name>
    <name type="common">Eastern diamondback rattlesnake</name>
    <dbReference type="NCBI Taxonomy" id="8729"/>
    <lineage>
        <taxon>Eukaryota</taxon>
        <taxon>Metazoa</taxon>
        <taxon>Chordata</taxon>
        <taxon>Craniata</taxon>
        <taxon>Vertebrata</taxon>
        <taxon>Euteleostomi</taxon>
        <taxon>Lepidosauria</taxon>
        <taxon>Squamata</taxon>
        <taxon>Bifurcata</taxon>
        <taxon>Unidentata</taxon>
        <taxon>Episquamata</taxon>
        <taxon>Toxicofera</taxon>
        <taxon>Serpentes</taxon>
        <taxon>Colubroidea</taxon>
        <taxon>Viperidae</taxon>
        <taxon>Crotalinae</taxon>
        <taxon>Crotalus</taxon>
    </lineage>
</organism>
<proteinExistence type="evidence at transcript level"/>
<dbReference type="GO" id="GO:0005654">
    <property type="term" value="C:nucleoplasm"/>
    <property type="evidence" value="ECO:0007669"/>
    <property type="project" value="TreeGrafter"/>
</dbReference>
<evidence type="ECO:0000313" key="1">
    <source>
        <dbReference type="EMBL" id="AFJ50773.1"/>
    </source>
</evidence>
<dbReference type="PANTHER" id="PTHR31239">
    <property type="entry name" value="NICOLIN 1"/>
    <property type="match status" value="1"/>
</dbReference>
<dbReference type="EMBL" id="JU175249">
    <property type="protein sequence ID" value="AFJ50773.1"/>
    <property type="molecule type" value="mRNA"/>
</dbReference>
<reference evidence="1" key="1">
    <citation type="journal article" date="2012" name="BMC Genomics">
        <title>The venom-gland transcriptome of the eastern diamondback rattlesnake (Crotalus adamanteus).</title>
        <authorList>
            <person name="Rokyta D.R."/>
            <person name="Lemmon A.R."/>
            <person name="Margres M.J."/>
            <person name="Aronow K."/>
        </authorList>
    </citation>
    <scope>NUCLEOTIDE SEQUENCE</scope>
    <source>
        <tissue evidence="1">Venom gland</tissue>
    </source>
</reference>
<name>J3S965_CROAD</name>
<dbReference type="AlphaFoldDB" id="J3S965"/>
<dbReference type="PANTHER" id="PTHR31239:SF2">
    <property type="entry name" value="NICOLIN-1"/>
    <property type="match status" value="1"/>
</dbReference>